<dbReference type="NCBIfam" id="TIGR03350">
    <property type="entry name" value="type_VI_ompA"/>
    <property type="match status" value="1"/>
</dbReference>
<feature type="transmembrane region" description="Helical" evidence="3">
    <location>
        <begin position="235"/>
        <end position="255"/>
    </location>
</feature>
<gene>
    <name evidence="5" type="primary">tssL</name>
    <name evidence="5" type="ORF">ACFSJ3_06530</name>
</gene>
<dbReference type="NCBIfam" id="TIGR03349">
    <property type="entry name" value="IV_VI_DotU"/>
    <property type="match status" value="1"/>
</dbReference>
<dbReference type="EMBL" id="JBHUHT010000009">
    <property type="protein sequence ID" value="MFD2095639.1"/>
    <property type="molecule type" value="Genomic_DNA"/>
</dbReference>
<evidence type="ECO:0000256" key="2">
    <source>
        <dbReference type="SAM" id="MobiDB-lite"/>
    </source>
</evidence>
<dbReference type="Gene3D" id="1.25.40.590">
    <property type="entry name" value="Type IV / VI secretion system, DotU"/>
    <property type="match status" value="1"/>
</dbReference>
<dbReference type="PROSITE" id="PS51123">
    <property type="entry name" value="OMPA_2"/>
    <property type="match status" value="1"/>
</dbReference>
<dbReference type="SUPFAM" id="SSF103088">
    <property type="entry name" value="OmpA-like"/>
    <property type="match status" value="1"/>
</dbReference>
<reference evidence="6" key="1">
    <citation type="journal article" date="2019" name="Int. J. Syst. Evol. Microbiol.">
        <title>The Global Catalogue of Microorganisms (GCM) 10K type strain sequencing project: providing services to taxonomists for standard genome sequencing and annotation.</title>
        <authorList>
            <consortium name="The Broad Institute Genomics Platform"/>
            <consortium name="The Broad Institute Genome Sequencing Center for Infectious Disease"/>
            <person name="Wu L."/>
            <person name="Ma J."/>
        </authorList>
    </citation>
    <scope>NUCLEOTIDE SEQUENCE [LARGE SCALE GENOMIC DNA]</scope>
    <source>
        <strain evidence="6">CGMCC 1.10992</strain>
    </source>
</reference>
<evidence type="ECO:0000259" key="4">
    <source>
        <dbReference type="PROSITE" id="PS51123"/>
    </source>
</evidence>
<dbReference type="InterPro" id="IPR017733">
    <property type="entry name" value="OmpA-like_dom_proteobacteria"/>
</dbReference>
<dbReference type="Pfam" id="PF00691">
    <property type="entry name" value="OmpA"/>
    <property type="match status" value="1"/>
</dbReference>
<proteinExistence type="predicted"/>
<evidence type="ECO:0000256" key="3">
    <source>
        <dbReference type="SAM" id="Phobius"/>
    </source>
</evidence>
<feature type="domain" description="OmpA-like" evidence="4">
    <location>
        <begin position="312"/>
        <end position="431"/>
    </location>
</feature>
<dbReference type="NCBIfam" id="NF038228">
    <property type="entry name" value="IcmH_DotU_IVB"/>
    <property type="match status" value="1"/>
</dbReference>
<name>A0ABW4XLD3_9GAMM</name>
<dbReference type="Proteomes" id="UP001597380">
    <property type="component" value="Unassembled WGS sequence"/>
</dbReference>
<evidence type="ECO:0000313" key="6">
    <source>
        <dbReference type="Proteomes" id="UP001597380"/>
    </source>
</evidence>
<sequence>MAEATIIKPTPGGRRLNQGMIAPKPTPVSVDSTVLKSESTPVFTAVRIPGLGENKIVDAAGPLLTLATQVRCTGTHTDVPGLQRAVVDMVNEFQSELKRHGVVSELVESAGYSICAFVDETVLNTPWGGNSTWSSKSLLSIFHAETLGGEHFFTLLDRSISEPHKYCQLLGLQYLCLSLGFTGKMRLETRGQQQLDEYRARVFDALNSLVDEPARLNDLSWRDKVVHADLTEHDFPLWVICSLLAMVLLFIYLGFNYSLSRTTSEQIGRLTNLVSWSDSAAEVTTPFNKYLQVEQFLQTEVERGILSVESMPDRLRIVIESAQLFDSGSADIKEGVLPILGKMARTIEGVKTRILITGHTDNQPIFTSKYPSNWHLSLARATAVANILSYSADLEGKLWPEGRGEAEPKFDNSTAQGRAKNRRVEIDLLYR</sequence>
<dbReference type="InterPro" id="IPR006665">
    <property type="entry name" value="OmpA-like"/>
</dbReference>
<protein>
    <submittedName>
        <fullName evidence="5">Type VI secretion system protein TssL, long form</fullName>
    </submittedName>
</protein>
<dbReference type="PANTHER" id="PTHR38033">
    <property type="entry name" value="MEMBRANE PROTEIN-RELATED"/>
    <property type="match status" value="1"/>
</dbReference>
<comment type="caution">
    <text evidence="5">The sequence shown here is derived from an EMBL/GenBank/DDBJ whole genome shotgun (WGS) entry which is preliminary data.</text>
</comment>
<evidence type="ECO:0000313" key="5">
    <source>
        <dbReference type="EMBL" id="MFD2095639.1"/>
    </source>
</evidence>
<dbReference type="PANTHER" id="PTHR38033:SF1">
    <property type="entry name" value="DOTU FAMILY TYPE IV_VI SECRETION SYSTEM PROTEIN"/>
    <property type="match status" value="1"/>
</dbReference>
<dbReference type="CDD" id="cd07185">
    <property type="entry name" value="OmpA_C-like"/>
    <property type="match status" value="1"/>
</dbReference>
<keyword evidence="3" id="KW-0812">Transmembrane</keyword>
<dbReference type="RefSeq" id="WP_345340290.1">
    <property type="nucleotide sequence ID" value="NZ_BAABLI010000014.1"/>
</dbReference>
<keyword evidence="6" id="KW-1185">Reference proteome</keyword>
<accession>A0ABW4XLD3</accession>
<keyword evidence="3" id="KW-1133">Transmembrane helix</keyword>
<keyword evidence="1 3" id="KW-0472">Membrane</keyword>
<dbReference type="InterPro" id="IPR017732">
    <property type="entry name" value="T4/T6SS_DotU"/>
</dbReference>
<organism evidence="5 6">
    <name type="scientific">Corallincola platygyrae</name>
    <dbReference type="NCBI Taxonomy" id="1193278"/>
    <lineage>
        <taxon>Bacteria</taxon>
        <taxon>Pseudomonadati</taxon>
        <taxon>Pseudomonadota</taxon>
        <taxon>Gammaproteobacteria</taxon>
        <taxon>Alteromonadales</taxon>
        <taxon>Psychromonadaceae</taxon>
        <taxon>Corallincola</taxon>
    </lineage>
</organism>
<dbReference type="InterPro" id="IPR038522">
    <property type="entry name" value="T4/T6SS_DotU_sf"/>
</dbReference>
<dbReference type="InterPro" id="IPR036737">
    <property type="entry name" value="OmpA-like_sf"/>
</dbReference>
<dbReference type="Gene3D" id="3.30.1330.60">
    <property type="entry name" value="OmpA-like domain"/>
    <property type="match status" value="1"/>
</dbReference>
<dbReference type="Pfam" id="PF09850">
    <property type="entry name" value="DotU"/>
    <property type="match status" value="1"/>
</dbReference>
<feature type="region of interest" description="Disordered" evidence="2">
    <location>
        <begin position="1"/>
        <end position="25"/>
    </location>
</feature>
<evidence type="ECO:0000256" key="1">
    <source>
        <dbReference type="PROSITE-ProRule" id="PRU00473"/>
    </source>
</evidence>